<proteinExistence type="predicted"/>
<evidence type="ECO:0008006" key="4">
    <source>
        <dbReference type="Google" id="ProtNLM"/>
    </source>
</evidence>
<evidence type="ECO:0000313" key="3">
    <source>
        <dbReference type="Proteomes" id="UP000501452"/>
    </source>
</evidence>
<dbReference type="Pfam" id="PF05145">
    <property type="entry name" value="AbrB"/>
    <property type="match status" value="1"/>
</dbReference>
<dbReference type="GO" id="GO:0016020">
    <property type="term" value="C:membrane"/>
    <property type="evidence" value="ECO:0007669"/>
    <property type="project" value="InterPro"/>
</dbReference>
<evidence type="ECO:0000256" key="1">
    <source>
        <dbReference type="SAM" id="Phobius"/>
    </source>
</evidence>
<keyword evidence="1" id="KW-1133">Transmembrane helix</keyword>
<feature type="transmembrane region" description="Helical" evidence="1">
    <location>
        <begin position="81"/>
        <end position="99"/>
    </location>
</feature>
<gene>
    <name evidence="2" type="ORF">GBA63_11735</name>
</gene>
<keyword evidence="1" id="KW-0472">Membrane</keyword>
<keyword evidence="3" id="KW-1185">Reference proteome</keyword>
<keyword evidence="1" id="KW-0812">Transmembrane</keyword>
<name>A0A6G8QAA0_9ACTN</name>
<accession>A0A6G8QAA0</accession>
<feature type="transmembrane region" description="Helical" evidence="1">
    <location>
        <begin position="20"/>
        <end position="40"/>
    </location>
</feature>
<dbReference type="AlphaFoldDB" id="A0A6G8QAA0"/>
<dbReference type="EMBL" id="CP045119">
    <property type="protein sequence ID" value="QIN83237.1"/>
    <property type="molecule type" value="Genomic_DNA"/>
</dbReference>
<dbReference type="KEGG" id="rub:GBA63_11735"/>
<organism evidence="2 3">
    <name type="scientific">Rubrobacter tropicus</name>
    <dbReference type="NCBI Taxonomy" id="2653851"/>
    <lineage>
        <taxon>Bacteria</taxon>
        <taxon>Bacillati</taxon>
        <taxon>Actinomycetota</taxon>
        <taxon>Rubrobacteria</taxon>
        <taxon>Rubrobacterales</taxon>
        <taxon>Rubrobacteraceae</taxon>
        <taxon>Rubrobacter</taxon>
    </lineage>
</organism>
<evidence type="ECO:0000313" key="2">
    <source>
        <dbReference type="EMBL" id="QIN83237.1"/>
    </source>
</evidence>
<dbReference type="GO" id="GO:0010468">
    <property type="term" value="P:regulation of gene expression"/>
    <property type="evidence" value="ECO:0007669"/>
    <property type="project" value="InterPro"/>
</dbReference>
<reference evidence="2 3" key="1">
    <citation type="submission" date="2019-10" db="EMBL/GenBank/DDBJ databases">
        <title>Rubrobacter sp nov SCSIO 52090 isolated from a deep-sea sediment in the South China Sea.</title>
        <authorList>
            <person name="Chen R.W."/>
        </authorList>
    </citation>
    <scope>NUCLEOTIDE SEQUENCE [LARGE SCALE GENOMIC DNA]</scope>
    <source>
        <strain evidence="2 3">SCSIO 52909</strain>
    </source>
</reference>
<dbReference type="InterPro" id="IPR007820">
    <property type="entry name" value="AbrB_fam"/>
</dbReference>
<sequence length="100" mass="10403">MIGLGFSAEFFGTLVQLAGVALIVNAAQMLVWALAAYILVRAFRFDPDTATFAAAPGGMGTLLSITGETDADLVSVAFTHLFRLSATIVVVPLLVATMLA</sequence>
<dbReference type="Proteomes" id="UP000501452">
    <property type="component" value="Chromosome"/>
</dbReference>
<protein>
    <recommendedName>
        <fullName evidence="4">Membrane protein AbrB duplication</fullName>
    </recommendedName>
</protein>